<dbReference type="Proteomes" id="UP000186583">
    <property type="component" value="Unassembled WGS sequence"/>
</dbReference>
<dbReference type="SUPFAM" id="SSF56219">
    <property type="entry name" value="DNase I-like"/>
    <property type="match status" value="1"/>
</dbReference>
<reference evidence="1 2" key="1">
    <citation type="submission" date="2016-11" db="EMBL/GenBank/DDBJ databases">
        <title>Draft Genome Assembly of Colletotrichum chlorophyti a pathogen of herbaceous plants.</title>
        <authorList>
            <person name="Gan P."/>
            <person name="Narusaka M."/>
            <person name="Tsushima A."/>
            <person name="Narusaka Y."/>
            <person name="Takano Y."/>
            <person name="Shirasu K."/>
        </authorList>
    </citation>
    <scope>NUCLEOTIDE SEQUENCE [LARGE SCALE GENOMIC DNA]</scope>
    <source>
        <strain evidence="1 2">NTL11</strain>
    </source>
</reference>
<dbReference type="EMBL" id="MPGH01000022">
    <property type="protein sequence ID" value="OLN96118.1"/>
    <property type="molecule type" value="Genomic_DNA"/>
</dbReference>
<dbReference type="AlphaFoldDB" id="A0A1Q8S3S1"/>
<protein>
    <recommendedName>
        <fullName evidence="3">Endonuclease/exonuclease/phosphatase domain-containing protein</fullName>
    </recommendedName>
</protein>
<accession>A0A1Q8S3S1</accession>
<organism evidence="1 2">
    <name type="scientific">Colletotrichum chlorophyti</name>
    <dbReference type="NCBI Taxonomy" id="708187"/>
    <lineage>
        <taxon>Eukaryota</taxon>
        <taxon>Fungi</taxon>
        <taxon>Dikarya</taxon>
        <taxon>Ascomycota</taxon>
        <taxon>Pezizomycotina</taxon>
        <taxon>Sordariomycetes</taxon>
        <taxon>Hypocreomycetidae</taxon>
        <taxon>Glomerellales</taxon>
        <taxon>Glomerellaceae</taxon>
        <taxon>Colletotrichum</taxon>
    </lineage>
</organism>
<keyword evidence="2" id="KW-1185">Reference proteome</keyword>
<name>A0A1Q8S3S1_9PEZI</name>
<proteinExistence type="predicted"/>
<evidence type="ECO:0000313" key="1">
    <source>
        <dbReference type="EMBL" id="OLN96118.1"/>
    </source>
</evidence>
<comment type="caution">
    <text evidence="1">The sequence shown here is derived from an EMBL/GenBank/DDBJ whole genome shotgun (WGS) entry which is preliminary data.</text>
</comment>
<dbReference type="InterPro" id="IPR036691">
    <property type="entry name" value="Endo/exonu/phosph_ase_sf"/>
</dbReference>
<dbReference type="GO" id="GO:0000175">
    <property type="term" value="F:3'-5'-RNA exonuclease activity"/>
    <property type="evidence" value="ECO:0007669"/>
    <property type="project" value="TreeGrafter"/>
</dbReference>
<dbReference type="OrthoDB" id="276515at2759"/>
<dbReference type="PANTHER" id="PTHR12121">
    <property type="entry name" value="CARBON CATABOLITE REPRESSOR PROTEIN 4"/>
    <property type="match status" value="1"/>
</dbReference>
<dbReference type="Gene3D" id="3.60.10.10">
    <property type="entry name" value="Endonuclease/exonuclease/phosphatase"/>
    <property type="match status" value="1"/>
</dbReference>
<dbReference type="PANTHER" id="PTHR12121:SF36">
    <property type="entry name" value="ENDONUCLEASE_EXONUCLEASE_PHOSPHATASE DOMAIN-CONTAINING PROTEIN"/>
    <property type="match status" value="1"/>
</dbReference>
<evidence type="ECO:0000313" key="2">
    <source>
        <dbReference type="Proteomes" id="UP000186583"/>
    </source>
</evidence>
<gene>
    <name evidence="1" type="ORF">CCHL11_03257</name>
</gene>
<evidence type="ECO:0008006" key="3">
    <source>
        <dbReference type="Google" id="ProtNLM"/>
    </source>
</evidence>
<dbReference type="InterPro" id="IPR050410">
    <property type="entry name" value="CCR4/nocturin_mRNA_transcr"/>
</dbReference>
<sequence length="293" mass="33235">MDIESLERSTVPIRLITSNLRYAAKKTLLPNEQPWEVRCPRLASQLRVHTFGQANAFICMQEVQHQQLVDMQAKLGLQWGQVGRARADGLKDGEFSPIFYRMDHWAVERTETYWLSPTPTVPSSAWGTTINRIVTVGLFRHRTFGNSIIVMNTHLDHKSSEARAESAKLLLKIAREWQREASTEQADSPPVFLAGDFNSGRDEEPHRLLTAQPDGLVNISDLLPESQHYGNRITYTTFGEGEPTTIDHLFVLDPTGINFHNFAVLSNRFDDGIYYSDHRPVLADVEVFVSRSS</sequence>
<dbReference type="CDD" id="cd09083">
    <property type="entry name" value="EEP-1"/>
    <property type="match status" value="1"/>
</dbReference>